<organism evidence="1">
    <name type="scientific">Sphingomonas psychrotolerans</name>
    <dbReference type="NCBI Taxonomy" id="1327635"/>
    <lineage>
        <taxon>Bacteria</taxon>
        <taxon>Pseudomonadati</taxon>
        <taxon>Pseudomonadota</taxon>
        <taxon>Alphaproteobacteria</taxon>
        <taxon>Sphingomonadales</taxon>
        <taxon>Sphingomonadaceae</taxon>
        <taxon>Sphingomonas</taxon>
    </lineage>
</organism>
<gene>
    <name evidence="1" type="ORF">MZO42_04300</name>
</gene>
<sequence length="389" mass="42938">MRVLFYLPVITPYWFNDSVSHLIRSAAQQHEVHVIVPPLWSGTGIGQAELQRCADLTEVHWHIIGSADHPSYRTRPEDPDALVAFVETIDPDYTICRSADVETPARFPGRIAYLMEAEFAPTLFGPVPIGGRLQITWPDFFAFGMMPSLSEAERTWLLEVTSARWRELGNATDAADRQRALAELGIPPDRKIISLPLQCQRRDNFFGQVHGLQESPDAFVARIAAALGPDYLLAVSLHPIDLRDAIRTPALDRIAQMDPERVRIAAVAAESERGSVTDTLIRYADALVVAESKSIMIAALHGKPILRVSSHPTAPWVRAYDDPEAFAAALRDGSAAAPAPEDALVYYGYHYANNAFVAAETSFEEVIARTDRPHDPGRWKRALGVASGD</sequence>
<protein>
    <submittedName>
        <fullName evidence="1">CDP-glycerol glycerophosphotransferase family protein</fullName>
    </submittedName>
</protein>
<proteinExistence type="predicted"/>
<evidence type="ECO:0000313" key="1">
    <source>
        <dbReference type="EMBL" id="MDT8757909.1"/>
    </source>
</evidence>
<dbReference type="EMBL" id="JALMLT010000001">
    <property type="protein sequence ID" value="MDT8757909.1"/>
    <property type="molecule type" value="Genomic_DNA"/>
</dbReference>
<comment type="caution">
    <text evidence="1">The sequence shown here is derived from an EMBL/GenBank/DDBJ whole genome shotgun (WGS) entry which is preliminary data.</text>
</comment>
<accession>A0ABU3N027</accession>
<name>A0ABU3N027_9SPHN</name>
<reference evidence="1" key="1">
    <citation type="submission" date="2022-04" db="EMBL/GenBank/DDBJ databases">
        <title>Tomato heritable bacteria conferring resistance against bacterial wilt.</title>
        <authorList>
            <person name="Yin J."/>
        </authorList>
    </citation>
    <scope>NUCLEOTIDE SEQUENCE</scope>
    <source>
        <strain evidence="1">Cra20</strain>
    </source>
</reference>